<evidence type="ECO:0000259" key="9">
    <source>
        <dbReference type="Pfam" id="PF21082"/>
    </source>
</evidence>
<dbReference type="Gene3D" id="1.10.287.1260">
    <property type="match status" value="1"/>
</dbReference>
<dbReference type="Proteomes" id="UP000789738">
    <property type="component" value="Unassembled WGS sequence"/>
</dbReference>
<keyword evidence="4 7" id="KW-0812">Transmembrane</keyword>
<evidence type="ECO:0000256" key="5">
    <source>
        <dbReference type="ARBA" id="ARBA00022989"/>
    </source>
</evidence>
<dbReference type="Proteomes" id="UP000431451">
    <property type="component" value="Unassembled WGS sequence"/>
</dbReference>
<dbReference type="EMBL" id="CAKJVE010000004">
    <property type="protein sequence ID" value="CAG9703014.1"/>
    <property type="molecule type" value="Genomic_DNA"/>
</dbReference>
<dbReference type="InterPro" id="IPR011014">
    <property type="entry name" value="MscS_channel_TM-2"/>
</dbReference>
<sequence length="293" mass="32462">MNINYLVHILSDNTELNFGRISISVGELEVFVNKGLKILFLVFLMFISIKIGNYIIKKFVDNQIKSDGRLSMDSQRAKTLGEVMKSVLKYSVYFIGITAMASIIFGGISITFASIGGVALGLGAQSLIKDLINGFFILFENQFGVGDYITIGNFSGIVSSIGIRTTIIKDFNGDIHCITNGSILEVTNHSRSDSSFIVDVNIAYKEDIDNAISVIEKTCEEFKKENEKDIKEPINVLGVVALGASGVTIRVLGKAKPLRQWDMERELRKLIKVTLDKNNIEIPFPTNMINTNF</sequence>
<dbReference type="AlphaFoldDB" id="A0A650MV72"/>
<evidence type="ECO:0000256" key="6">
    <source>
        <dbReference type="ARBA" id="ARBA00023136"/>
    </source>
</evidence>
<dbReference type="PANTHER" id="PTHR30460">
    <property type="entry name" value="MODERATE CONDUCTANCE MECHANOSENSITIVE CHANNEL YBIO"/>
    <property type="match status" value="1"/>
</dbReference>
<accession>A0A650MV72</accession>
<evidence type="ECO:0000256" key="2">
    <source>
        <dbReference type="ARBA" id="ARBA00008017"/>
    </source>
</evidence>
<dbReference type="Gene3D" id="2.30.30.60">
    <property type="match status" value="1"/>
</dbReference>
<dbReference type="GO" id="GO:0008381">
    <property type="term" value="F:mechanosensitive monoatomic ion channel activity"/>
    <property type="evidence" value="ECO:0007669"/>
    <property type="project" value="InterPro"/>
</dbReference>
<proteinExistence type="inferred from homology"/>
<organism evidence="11 12">
    <name type="scientific">Clostridium neonatale</name>
    <dbReference type="NCBI Taxonomy" id="137838"/>
    <lineage>
        <taxon>Bacteria</taxon>
        <taxon>Bacillati</taxon>
        <taxon>Bacillota</taxon>
        <taxon>Clostridia</taxon>
        <taxon>Eubacteriales</taxon>
        <taxon>Clostridiaceae</taxon>
        <taxon>Clostridium</taxon>
    </lineage>
</organism>
<dbReference type="InterPro" id="IPR011066">
    <property type="entry name" value="MscS_channel_C_sf"/>
</dbReference>
<comment type="subcellular location">
    <subcellularLocation>
        <location evidence="1">Cell membrane</location>
        <topology evidence="1">Multi-pass membrane protein</topology>
    </subcellularLocation>
</comment>
<dbReference type="Pfam" id="PF21082">
    <property type="entry name" value="MS_channel_3rd"/>
    <property type="match status" value="1"/>
</dbReference>
<dbReference type="PANTHER" id="PTHR30460:SF0">
    <property type="entry name" value="MODERATE CONDUCTANCE MECHANOSENSITIVE CHANNEL YBIO"/>
    <property type="match status" value="1"/>
</dbReference>
<evidence type="ECO:0000313" key="12">
    <source>
        <dbReference type="Proteomes" id="UP000431451"/>
    </source>
</evidence>
<dbReference type="Gene3D" id="3.30.70.100">
    <property type="match status" value="1"/>
</dbReference>
<name>A0A650MV72_9CLOT</name>
<evidence type="ECO:0000256" key="4">
    <source>
        <dbReference type="ARBA" id="ARBA00022692"/>
    </source>
</evidence>
<evidence type="ECO:0000256" key="3">
    <source>
        <dbReference type="ARBA" id="ARBA00022475"/>
    </source>
</evidence>
<keyword evidence="3" id="KW-1003">Cell membrane</keyword>
<dbReference type="GO" id="GO:0005886">
    <property type="term" value="C:plasma membrane"/>
    <property type="evidence" value="ECO:0007669"/>
    <property type="project" value="UniProtKB-SubCell"/>
</dbReference>
<comment type="similarity">
    <text evidence="2">Belongs to the MscS (TC 1.A.23) family.</text>
</comment>
<gene>
    <name evidence="11" type="primary">ykuT</name>
    <name evidence="10" type="ORF">CNEO_40269</name>
    <name evidence="11" type="ORF">CNEONATNEC25_03932</name>
</gene>
<dbReference type="EMBL" id="UWJD01000003">
    <property type="protein sequence ID" value="VCT86318.1"/>
    <property type="molecule type" value="Genomic_DNA"/>
</dbReference>
<evidence type="ECO:0000259" key="8">
    <source>
        <dbReference type="Pfam" id="PF00924"/>
    </source>
</evidence>
<feature type="transmembrane region" description="Helical" evidence="7">
    <location>
        <begin position="92"/>
        <end position="120"/>
    </location>
</feature>
<evidence type="ECO:0000313" key="10">
    <source>
        <dbReference type="EMBL" id="CAG9703014.1"/>
    </source>
</evidence>
<dbReference type="InterPro" id="IPR049278">
    <property type="entry name" value="MS_channel_C"/>
</dbReference>
<evidence type="ECO:0000256" key="1">
    <source>
        <dbReference type="ARBA" id="ARBA00004651"/>
    </source>
</evidence>
<dbReference type="SUPFAM" id="SSF82689">
    <property type="entry name" value="Mechanosensitive channel protein MscS (YggB), C-terminal domain"/>
    <property type="match status" value="1"/>
</dbReference>
<dbReference type="GeneID" id="68879491"/>
<dbReference type="InterPro" id="IPR010920">
    <property type="entry name" value="LSM_dom_sf"/>
</dbReference>
<feature type="domain" description="Mechanosensitive ion channel MscS C-terminal" evidence="9">
    <location>
        <begin position="198"/>
        <end position="282"/>
    </location>
</feature>
<dbReference type="InterPro" id="IPR023408">
    <property type="entry name" value="MscS_beta-dom_sf"/>
</dbReference>
<protein>
    <submittedName>
        <fullName evidence="11">Putative MscS family protein YkuT</fullName>
    </submittedName>
    <submittedName>
        <fullName evidence="10">Small-conductance mechanosensitive channel</fullName>
    </submittedName>
</protein>
<feature type="transmembrane region" description="Helical" evidence="7">
    <location>
        <begin position="38"/>
        <end position="56"/>
    </location>
</feature>
<dbReference type="SUPFAM" id="SSF50182">
    <property type="entry name" value="Sm-like ribonucleoproteins"/>
    <property type="match status" value="1"/>
</dbReference>
<keyword evidence="5 7" id="KW-1133">Transmembrane helix</keyword>
<feature type="domain" description="Mechanosensitive ion channel MscS" evidence="8">
    <location>
        <begin position="127"/>
        <end position="191"/>
    </location>
</feature>
<dbReference type="Pfam" id="PF00924">
    <property type="entry name" value="MS_channel_2nd"/>
    <property type="match status" value="1"/>
</dbReference>
<dbReference type="SUPFAM" id="SSF82861">
    <property type="entry name" value="Mechanosensitive channel protein MscS (YggB), transmembrane region"/>
    <property type="match status" value="1"/>
</dbReference>
<dbReference type="InterPro" id="IPR006685">
    <property type="entry name" value="MscS_channel_2nd"/>
</dbReference>
<reference evidence="11 12" key="1">
    <citation type="submission" date="2018-06" db="EMBL/GenBank/DDBJ databases">
        <authorList>
            <consortium name="IHU Genomes"/>
        </authorList>
    </citation>
    <scope>NUCLEOTIDE SEQUENCE [LARGE SCALE GENOMIC DNA]</scope>
    <source>
        <strain evidence="11 12">NEC25</strain>
    </source>
</reference>
<keyword evidence="6 7" id="KW-0472">Membrane</keyword>
<dbReference type="FunFam" id="2.30.30.60:FF:000001">
    <property type="entry name" value="MscS Mechanosensitive ion channel"/>
    <property type="match status" value="1"/>
</dbReference>
<evidence type="ECO:0000256" key="7">
    <source>
        <dbReference type="SAM" id="Phobius"/>
    </source>
</evidence>
<evidence type="ECO:0000313" key="11">
    <source>
        <dbReference type="EMBL" id="VCT86318.1"/>
    </source>
</evidence>
<dbReference type="InterPro" id="IPR045276">
    <property type="entry name" value="YbiO_bact"/>
</dbReference>
<dbReference type="RefSeq" id="WP_247607689.1">
    <property type="nucleotide sequence ID" value="NZ_CAKJVD010000053.1"/>
</dbReference>
<reference evidence="10" key="2">
    <citation type="submission" date="2021-10" db="EMBL/GenBank/DDBJ databases">
        <authorList>
            <person name="Mesa V."/>
        </authorList>
    </citation>
    <scope>NUCLEOTIDE SEQUENCE</scope>
    <source>
        <strain evidence="10">CC3_PB</strain>
    </source>
</reference>